<organism evidence="7 8">
    <name type="scientific">Tritrichomonas musculus</name>
    <dbReference type="NCBI Taxonomy" id="1915356"/>
    <lineage>
        <taxon>Eukaryota</taxon>
        <taxon>Metamonada</taxon>
        <taxon>Parabasalia</taxon>
        <taxon>Tritrichomonadida</taxon>
        <taxon>Tritrichomonadidae</taxon>
        <taxon>Tritrichomonas</taxon>
    </lineage>
</organism>
<dbReference type="PANTHER" id="PTHR48021">
    <property type="match status" value="1"/>
</dbReference>
<dbReference type="InterPro" id="IPR020846">
    <property type="entry name" value="MFS_dom"/>
</dbReference>
<dbReference type="PRINTS" id="PR00171">
    <property type="entry name" value="SUGRTRNSPORT"/>
</dbReference>
<comment type="subcellular location">
    <subcellularLocation>
        <location evidence="1">Membrane</location>
        <topology evidence="1">Multi-pass membrane protein</topology>
    </subcellularLocation>
</comment>
<feature type="transmembrane region" description="Helical" evidence="5">
    <location>
        <begin position="314"/>
        <end position="338"/>
    </location>
</feature>
<evidence type="ECO:0000313" key="8">
    <source>
        <dbReference type="Proteomes" id="UP001470230"/>
    </source>
</evidence>
<keyword evidence="8" id="KW-1185">Reference proteome</keyword>
<dbReference type="Pfam" id="PF00083">
    <property type="entry name" value="Sugar_tr"/>
    <property type="match status" value="1"/>
</dbReference>
<accession>A0ABR2IP60</accession>
<feature type="transmembrane region" description="Helical" evidence="5">
    <location>
        <begin position="350"/>
        <end position="369"/>
    </location>
</feature>
<keyword evidence="4 5" id="KW-0472">Membrane</keyword>
<feature type="transmembrane region" description="Helical" evidence="5">
    <location>
        <begin position="81"/>
        <end position="104"/>
    </location>
</feature>
<gene>
    <name evidence="7" type="ORF">M9Y10_009733</name>
</gene>
<evidence type="ECO:0000256" key="5">
    <source>
        <dbReference type="SAM" id="Phobius"/>
    </source>
</evidence>
<dbReference type="SUPFAM" id="SSF103473">
    <property type="entry name" value="MFS general substrate transporter"/>
    <property type="match status" value="1"/>
</dbReference>
<dbReference type="PROSITE" id="PS50850">
    <property type="entry name" value="MFS"/>
    <property type="match status" value="1"/>
</dbReference>
<evidence type="ECO:0000256" key="2">
    <source>
        <dbReference type="ARBA" id="ARBA00022692"/>
    </source>
</evidence>
<dbReference type="Proteomes" id="UP001470230">
    <property type="component" value="Unassembled WGS sequence"/>
</dbReference>
<feature type="transmembrane region" description="Helical" evidence="5">
    <location>
        <begin position="261"/>
        <end position="279"/>
    </location>
</feature>
<keyword evidence="2 5" id="KW-0812">Transmembrane</keyword>
<dbReference type="InterPro" id="IPR050549">
    <property type="entry name" value="MFS_Trehalose_Transporter"/>
</dbReference>
<dbReference type="PANTHER" id="PTHR48021:SF1">
    <property type="entry name" value="GH07001P-RELATED"/>
    <property type="match status" value="1"/>
</dbReference>
<dbReference type="InterPro" id="IPR036259">
    <property type="entry name" value="MFS_trans_sf"/>
</dbReference>
<reference evidence="7 8" key="1">
    <citation type="submission" date="2024-04" db="EMBL/GenBank/DDBJ databases">
        <title>Tritrichomonas musculus Genome.</title>
        <authorList>
            <person name="Alves-Ferreira E."/>
            <person name="Grigg M."/>
            <person name="Lorenzi H."/>
            <person name="Galac M."/>
        </authorList>
    </citation>
    <scope>NUCLEOTIDE SEQUENCE [LARGE SCALE GENOMIC DNA]</scope>
    <source>
        <strain evidence="7 8">EAF2021</strain>
    </source>
</reference>
<dbReference type="EMBL" id="JAPFFF010000015">
    <property type="protein sequence ID" value="KAK8866765.1"/>
    <property type="molecule type" value="Genomic_DNA"/>
</dbReference>
<dbReference type="InterPro" id="IPR005828">
    <property type="entry name" value="MFS_sugar_transport-like"/>
</dbReference>
<evidence type="ECO:0000313" key="7">
    <source>
        <dbReference type="EMBL" id="KAK8866765.1"/>
    </source>
</evidence>
<feature type="transmembrane region" description="Helical" evidence="5">
    <location>
        <begin position="222"/>
        <end position="241"/>
    </location>
</feature>
<feature type="transmembrane region" description="Helical" evidence="5">
    <location>
        <begin position="286"/>
        <end position="308"/>
    </location>
</feature>
<dbReference type="Gene3D" id="1.20.1250.20">
    <property type="entry name" value="MFS general substrate transporter like domains"/>
    <property type="match status" value="2"/>
</dbReference>
<feature type="transmembrane region" description="Helical" evidence="5">
    <location>
        <begin position="381"/>
        <end position="400"/>
    </location>
</feature>
<feature type="domain" description="Major facilitator superfamily (MFS) profile" evidence="6">
    <location>
        <begin position="1"/>
        <end position="404"/>
    </location>
</feature>
<feature type="transmembrane region" description="Helical" evidence="5">
    <location>
        <begin position="49"/>
        <end position="69"/>
    </location>
</feature>
<keyword evidence="3 5" id="KW-1133">Transmembrane helix</keyword>
<evidence type="ECO:0000259" key="6">
    <source>
        <dbReference type="PROSITE" id="PS50850"/>
    </source>
</evidence>
<protein>
    <submittedName>
        <fullName evidence="7">Glucose import</fullName>
    </submittedName>
</protein>
<evidence type="ECO:0000256" key="3">
    <source>
        <dbReference type="ARBA" id="ARBA00022989"/>
    </source>
</evidence>
<name>A0ABR2IP60_9EUKA</name>
<feature type="transmembrane region" description="Helical" evidence="5">
    <location>
        <begin position="7"/>
        <end position="29"/>
    </location>
</feature>
<evidence type="ECO:0000256" key="1">
    <source>
        <dbReference type="ARBA" id="ARBA00004141"/>
    </source>
</evidence>
<proteinExistence type="predicted"/>
<dbReference type="InterPro" id="IPR003663">
    <property type="entry name" value="Sugar/inositol_transpt"/>
</dbReference>
<feature type="transmembrane region" description="Helical" evidence="5">
    <location>
        <begin position="160"/>
        <end position="184"/>
    </location>
</feature>
<comment type="caution">
    <text evidence="7">The sequence shown here is derived from an EMBL/GenBank/DDBJ whole genome shotgun (WGS) entry which is preliminary data.</text>
</comment>
<evidence type="ECO:0000256" key="4">
    <source>
        <dbReference type="ARBA" id="ARBA00023136"/>
    </source>
</evidence>
<sequence length="426" mass="47610">MVFCSKHLLYALVICLGPITFGNICVYPSPTGTEIRKLHNLPDDSMAWAFYNGVTSLTAILGPFFNELLFRIFHNSRKKTAFTISVLCVISWFSILLTKFSIWAGIACRTIMGVLLGSISSLSPMYLVEIAPKGFTGLYGSFNQLSIAISYSLLNFLGPYLNYIELCYYSAVFPFLEALLIWFVPETSKEARELKIGKTEQIQHIQTHPKEKLFQKKNAQGLIIGLALNFIQQWSGISAFITNMTDMMKNSGLNLSPSNQAGIVQLSQCIACIISCFFIDKIGRRLAWTCSCLGASFFLFLNAINGVYGWSSVIPILSLFMFQFSYGIGIGTIPWFIIPEYFDYAIRSEATGFCIAFNWLMSFGVIFIWPIMNSNIGQNNSFFVFMGICILGVFFGLFGLKEPLSQEVESTLLATLPISSDETTNL</sequence>